<dbReference type="SMART" id="SM00256">
    <property type="entry name" value="FBOX"/>
    <property type="match status" value="1"/>
</dbReference>
<dbReference type="OrthoDB" id="1366962at2759"/>
<dbReference type="PANTHER" id="PTHR31672:SF13">
    <property type="entry name" value="F-BOX PROTEIN CPR30-LIKE"/>
    <property type="match status" value="1"/>
</dbReference>
<dbReference type="InterPro" id="IPR001810">
    <property type="entry name" value="F-box_dom"/>
</dbReference>
<protein>
    <recommendedName>
        <fullName evidence="1">F-box domain-containing protein</fullName>
    </recommendedName>
</protein>
<dbReference type="PANTHER" id="PTHR31672">
    <property type="entry name" value="BNACNNG10540D PROTEIN"/>
    <property type="match status" value="1"/>
</dbReference>
<evidence type="ECO:0000313" key="3">
    <source>
        <dbReference type="Proteomes" id="UP000886885"/>
    </source>
</evidence>
<accession>A0A8X8AMS8</accession>
<dbReference type="InterPro" id="IPR006527">
    <property type="entry name" value="F-box-assoc_dom_typ1"/>
</dbReference>
<feature type="domain" description="F-box" evidence="1">
    <location>
        <begin position="1"/>
        <end position="44"/>
    </location>
</feature>
<comment type="caution">
    <text evidence="2">The sequence shown here is derived from an EMBL/GenBank/DDBJ whole genome shotgun (WGS) entry which is preliminary data.</text>
</comment>
<dbReference type="InterPro" id="IPR017451">
    <property type="entry name" value="F-box-assoc_interact_dom"/>
</dbReference>
<reference evidence="2" key="1">
    <citation type="journal article" date="2020" name="bioRxiv">
        <title>Hybrid origin of Populus tomentosa Carr. identified through genome sequencing and phylogenomic analysis.</title>
        <authorList>
            <person name="An X."/>
            <person name="Gao K."/>
            <person name="Chen Z."/>
            <person name="Li J."/>
            <person name="Yang X."/>
            <person name="Yang X."/>
            <person name="Zhou J."/>
            <person name="Guo T."/>
            <person name="Zhao T."/>
            <person name="Huang S."/>
            <person name="Miao D."/>
            <person name="Khan W.U."/>
            <person name="Rao P."/>
            <person name="Ye M."/>
            <person name="Lei B."/>
            <person name="Liao W."/>
            <person name="Wang J."/>
            <person name="Ji L."/>
            <person name="Li Y."/>
            <person name="Guo B."/>
            <person name="Mustafa N.S."/>
            <person name="Li S."/>
            <person name="Yun Q."/>
            <person name="Keller S.R."/>
            <person name="Mao J."/>
            <person name="Zhang R."/>
            <person name="Strauss S.H."/>
        </authorList>
    </citation>
    <scope>NUCLEOTIDE SEQUENCE</scope>
    <source>
        <strain evidence="2">GM15</strain>
        <tissue evidence="2">Leaf</tissue>
    </source>
</reference>
<dbReference type="NCBIfam" id="TIGR01640">
    <property type="entry name" value="F_box_assoc_1"/>
    <property type="match status" value="1"/>
</dbReference>
<keyword evidence="3" id="KW-1185">Reference proteome</keyword>
<dbReference type="CDD" id="cd22157">
    <property type="entry name" value="F-box_AtFBW1-like"/>
    <property type="match status" value="1"/>
</dbReference>
<dbReference type="Pfam" id="PF00646">
    <property type="entry name" value="F-box"/>
    <property type="match status" value="1"/>
</dbReference>
<dbReference type="AlphaFoldDB" id="A0A8X8AMS8"/>
<dbReference type="Proteomes" id="UP000886885">
    <property type="component" value="Chromosome 1D"/>
</dbReference>
<evidence type="ECO:0000259" key="1">
    <source>
        <dbReference type="PROSITE" id="PS50181"/>
    </source>
</evidence>
<sequence length="352" mass="39823">MSKLPQDIMVDILTYLPVKSLLRFRCVCKLWHSLISDPKFVKSHLKTAREVNSNKCQRILLSTRTPQSVDFEASSEGDEDNAVQELEYPDVIRCSPTSFIGIMGSCDGLICLFVDYAKLVLWNPSTRDYKELPKPSCDHSFDFFAGIGYDSSNDDFKFVIPSCTTADGSEQIMVEVLTLKTNVWRKVPEICQGTTLVGAYRGLFCNGAVHCLGKQENGSEKEYVAVAVSFDVAEERFKEVVPLPDHFDTVVLGMSGNFLCAFGGSHGSYFEAWMHEQEDDSSASFRRLFRLPADRLSQEPKILLCLTKKEELLLDYDEWQLALYHSVEDKNKCIRAYRDINSCDLAIYSQTV</sequence>
<dbReference type="InterPro" id="IPR050796">
    <property type="entry name" value="SCF_F-box_component"/>
</dbReference>
<dbReference type="EMBL" id="JAAWWB010000002">
    <property type="protein sequence ID" value="KAG6789882.1"/>
    <property type="molecule type" value="Genomic_DNA"/>
</dbReference>
<proteinExistence type="predicted"/>
<evidence type="ECO:0000313" key="2">
    <source>
        <dbReference type="EMBL" id="KAG6789882.1"/>
    </source>
</evidence>
<gene>
    <name evidence="2" type="ORF">POTOM_006014</name>
</gene>
<organism evidence="2 3">
    <name type="scientific">Populus tomentosa</name>
    <name type="common">Chinese white poplar</name>
    <dbReference type="NCBI Taxonomy" id="118781"/>
    <lineage>
        <taxon>Eukaryota</taxon>
        <taxon>Viridiplantae</taxon>
        <taxon>Streptophyta</taxon>
        <taxon>Embryophyta</taxon>
        <taxon>Tracheophyta</taxon>
        <taxon>Spermatophyta</taxon>
        <taxon>Magnoliopsida</taxon>
        <taxon>eudicotyledons</taxon>
        <taxon>Gunneridae</taxon>
        <taxon>Pentapetalae</taxon>
        <taxon>rosids</taxon>
        <taxon>fabids</taxon>
        <taxon>Malpighiales</taxon>
        <taxon>Salicaceae</taxon>
        <taxon>Saliceae</taxon>
        <taxon>Populus</taxon>
    </lineage>
</organism>
<dbReference type="Pfam" id="PF07734">
    <property type="entry name" value="FBA_1"/>
    <property type="match status" value="1"/>
</dbReference>
<name>A0A8X8AMS8_POPTO</name>
<dbReference type="PROSITE" id="PS50181">
    <property type="entry name" value="FBOX"/>
    <property type="match status" value="1"/>
</dbReference>